<evidence type="ECO:0000313" key="3">
    <source>
        <dbReference type="Proteomes" id="UP001285636"/>
    </source>
</evidence>
<accession>A0AAJ2U603</accession>
<reference evidence="2" key="1">
    <citation type="submission" date="2023-10" db="EMBL/GenBank/DDBJ databases">
        <title>Screening of Alkalihalophilus pseudofirmusBZ-TG-HK211 and Its Alleviation of Salt Stress on Rapeseed Growth.</title>
        <authorList>
            <person name="Zhao B."/>
            <person name="Guo T."/>
        </authorList>
    </citation>
    <scope>NUCLEOTIDE SEQUENCE</scope>
    <source>
        <strain evidence="2">BZ-TG-HK211</strain>
    </source>
</reference>
<comment type="caution">
    <text evidence="2">The sequence shown here is derived from an EMBL/GenBank/DDBJ whole genome shotgun (WGS) entry which is preliminary data.</text>
</comment>
<dbReference type="RefSeq" id="WP_323468276.1">
    <property type="nucleotide sequence ID" value="NZ_JAWJAY010001295.1"/>
</dbReference>
<evidence type="ECO:0000256" key="1">
    <source>
        <dbReference type="SAM" id="Phobius"/>
    </source>
</evidence>
<organism evidence="2 3">
    <name type="scientific">Alkalihalophilus pseudofirmus</name>
    <name type="common">Bacillus pseudofirmus</name>
    <dbReference type="NCBI Taxonomy" id="79885"/>
    <lineage>
        <taxon>Bacteria</taxon>
        <taxon>Bacillati</taxon>
        <taxon>Bacillota</taxon>
        <taxon>Bacilli</taxon>
        <taxon>Bacillales</taxon>
        <taxon>Bacillaceae</taxon>
        <taxon>Alkalihalophilus</taxon>
    </lineage>
</organism>
<dbReference type="AlphaFoldDB" id="A0AAJ2U603"/>
<keyword evidence="1" id="KW-0812">Transmembrane</keyword>
<dbReference type="Proteomes" id="UP001285636">
    <property type="component" value="Unassembled WGS sequence"/>
</dbReference>
<sequence length="68" mass="7519">RKNSRMVIQQLFATIYDMHRCCSKHPSLFIIAWLLNVSQLLAKGILVKGFLAGGSLVLIGIYNPSGLC</sequence>
<keyword evidence="1" id="KW-0472">Membrane</keyword>
<keyword evidence="1" id="KW-1133">Transmembrane helix</keyword>
<protein>
    <submittedName>
        <fullName evidence="2">Uncharacterized protein</fullName>
    </submittedName>
</protein>
<feature type="non-terminal residue" evidence="2">
    <location>
        <position position="1"/>
    </location>
</feature>
<gene>
    <name evidence="2" type="ORF">RYX45_24530</name>
</gene>
<name>A0AAJ2U603_ALKPS</name>
<evidence type="ECO:0000313" key="2">
    <source>
        <dbReference type="EMBL" id="MDV2888330.1"/>
    </source>
</evidence>
<proteinExistence type="predicted"/>
<feature type="transmembrane region" description="Helical" evidence="1">
    <location>
        <begin position="45"/>
        <end position="62"/>
    </location>
</feature>
<dbReference type="EMBL" id="JAWJAY010001295">
    <property type="protein sequence ID" value="MDV2888330.1"/>
    <property type="molecule type" value="Genomic_DNA"/>
</dbReference>